<accession>A0A5A7PDD5</accession>
<dbReference type="PANTHER" id="PTHR31105:SF42">
    <property type="entry name" value="OS02G0258300 PROTEIN"/>
    <property type="match status" value="1"/>
</dbReference>
<gene>
    <name evidence="4" type="ORF">STAS_06221</name>
</gene>
<feature type="domain" description="Probable zinc-ribbon" evidence="2">
    <location>
        <begin position="368"/>
        <end position="412"/>
    </location>
</feature>
<dbReference type="EMBL" id="BKCP01004339">
    <property type="protein sequence ID" value="GER30287.1"/>
    <property type="molecule type" value="Genomic_DNA"/>
</dbReference>
<organism evidence="4 5">
    <name type="scientific">Striga asiatica</name>
    <name type="common">Asiatic witchweed</name>
    <name type="synonym">Buchnera asiatica</name>
    <dbReference type="NCBI Taxonomy" id="4170"/>
    <lineage>
        <taxon>Eukaryota</taxon>
        <taxon>Viridiplantae</taxon>
        <taxon>Streptophyta</taxon>
        <taxon>Embryophyta</taxon>
        <taxon>Tracheophyta</taxon>
        <taxon>Spermatophyta</taxon>
        <taxon>Magnoliopsida</taxon>
        <taxon>eudicotyledons</taxon>
        <taxon>Gunneridae</taxon>
        <taxon>Pentapetalae</taxon>
        <taxon>asterids</taxon>
        <taxon>lamiids</taxon>
        <taxon>Lamiales</taxon>
        <taxon>Orobanchaceae</taxon>
        <taxon>Buchnereae</taxon>
        <taxon>Striga</taxon>
    </lineage>
</organism>
<comment type="caution">
    <text evidence="4">The sequence shown here is derived from an EMBL/GenBank/DDBJ whole genome shotgun (WGS) entry which is preliminary data.</text>
</comment>
<name>A0A5A7PDD5_STRAF</name>
<dbReference type="InterPro" id="IPR040244">
    <property type="entry name" value="EDR4-like"/>
</dbReference>
<feature type="compositionally biased region" description="Basic and acidic residues" evidence="1">
    <location>
        <begin position="517"/>
        <end position="531"/>
    </location>
</feature>
<reference evidence="5" key="1">
    <citation type="journal article" date="2019" name="Curr. Biol.">
        <title>Genome Sequence of Striga asiatica Provides Insight into the Evolution of Plant Parasitism.</title>
        <authorList>
            <person name="Yoshida S."/>
            <person name="Kim S."/>
            <person name="Wafula E.K."/>
            <person name="Tanskanen J."/>
            <person name="Kim Y.M."/>
            <person name="Honaas L."/>
            <person name="Yang Z."/>
            <person name="Spallek T."/>
            <person name="Conn C.E."/>
            <person name="Ichihashi Y."/>
            <person name="Cheong K."/>
            <person name="Cui S."/>
            <person name="Der J.P."/>
            <person name="Gundlach H."/>
            <person name="Jiao Y."/>
            <person name="Hori C."/>
            <person name="Ishida J.K."/>
            <person name="Kasahara H."/>
            <person name="Kiba T."/>
            <person name="Kim M.S."/>
            <person name="Koo N."/>
            <person name="Laohavisit A."/>
            <person name="Lee Y.H."/>
            <person name="Lumba S."/>
            <person name="McCourt P."/>
            <person name="Mortimer J.C."/>
            <person name="Mutuku J.M."/>
            <person name="Nomura T."/>
            <person name="Sasaki-Sekimoto Y."/>
            <person name="Seto Y."/>
            <person name="Wang Y."/>
            <person name="Wakatake T."/>
            <person name="Sakakibara H."/>
            <person name="Demura T."/>
            <person name="Yamaguchi S."/>
            <person name="Yoneyama K."/>
            <person name="Manabe R.I."/>
            <person name="Nelson D.C."/>
            <person name="Schulman A.H."/>
            <person name="Timko M.P."/>
            <person name="dePamphilis C.W."/>
            <person name="Choi D."/>
            <person name="Shirasu K."/>
        </authorList>
    </citation>
    <scope>NUCLEOTIDE SEQUENCE [LARGE SCALE GENOMIC DNA]</scope>
    <source>
        <strain evidence="5">cv. UVA1</strain>
    </source>
</reference>
<dbReference type="InterPro" id="IPR021480">
    <property type="entry name" value="Zinc_ribbon_12"/>
</dbReference>
<proteinExistence type="predicted"/>
<dbReference type="Proteomes" id="UP000325081">
    <property type="component" value="Unassembled WGS sequence"/>
</dbReference>
<dbReference type="AlphaFoldDB" id="A0A5A7PDD5"/>
<feature type="compositionally biased region" description="Polar residues" evidence="1">
    <location>
        <begin position="533"/>
        <end position="546"/>
    </location>
</feature>
<feature type="region of interest" description="Disordered" evidence="1">
    <location>
        <begin position="517"/>
        <end position="546"/>
    </location>
</feature>
<protein>
    <submittedName>
        <fullName evidence="4">Uncharacterized protein</fullName>
    </submittedName>
</protein>
<sequence length="740" mass="83168">MAEGTKVRLVRCPKCENLLPELPDFSLYQCGGCGAVLKAKHKGVLEDELPDISDDGTGQEIREESNVVEASEVKMANAENFEASILREARKEEVTGNGISSSLAESTEAKSDSGLIRRGKERIRNLESNRNLPINRGPNVFGSEYFHFPDEYVRGHRPPMEPLRPRPGLNKWACERSDSSQIRFVDSRYFDEGQSSYETELIRKLDELKDQISRSCNISDKSAYNFTENSKKQPLNIPNDVGPSYFSDSLKYSSCPYKPEILRGPSYEPHSQYVRPHPYHHHSPSCYYGDVKKNNLDHFMLNRREKNFLHQPACSCMHCYDKSSNLRAIKPRKLPFVNSNNVYFENDGLNLNYRHPRKFVAGHKSPVAGGAPFIGCSNCFEVLKIPRRRVLLGESKQKLICGACSSIIVFELGDKGEFIVSASSVHVDQVSTEMDECSSGTFDENARYSNGGFNSADLNTYSNEYENFQDRFSPVDNKSSFLLSEKLVDQLSSASSLSPDLDLPQDVQNMEVNCFDQRNKSQRPEQEKVTLERNASQQKSNEFSNGCVSHDSVKIVKEAEPKANKGRDSFFTGLIKKSFKDFKKPNQGMEAGVQQVYVNGHFIPERVVKRAEKSAGPIQPGEYWYDKRAGFWGVIGHPCLGIIMPNIEEFDYPMPDNCSAGSTGVFVNGRELHSKDLDLLASRGLPLTRNRSYLVEINGTVIDEQTGEELDGLGKLAPTVERAKHGFGMKVPRFIAQSNN</sequence>
<dbReference type="Pfam" id="PF11331">
    <property type="entry name" value="Zn_ribbon_12"/>
    <property type="match status" value="1"/>
</dbReference>
<feature type="domain" description="Enhanced disease resistance 4-like N-terminal" evidence="3">
    <location>
        <begin position="6"/>
        <end position="39"/>
    </location>
</feature>
<dbReference type="Pfam" id="PF22910">
    <property type="entry name" value="EDR4-like_1st"/>
    <property type="match status" value="1"/>
</dbReference>
<dbReference type="InterPro" id="IPR055126">
    <property type="entry name" value="EDR4-like_N"/>
</dbReference>
<dbReference type="PANTHER" id="PTHR31105">
    <property type="entry name" value="EXTRA-LARGE G-PROTEIN-LIKE"/>
    <property type="match status" value="1"/>
</dbReference>
<dbReference type="GO" id="GO:1900150">
    <property type="term" value="P:regulation of defense response to fungus"/>
    <property type="evidence" value="ECO:0007669"/>
    <property type="project" value="InterPro"/>
</dbReference>
<evidence type="ECO:0000259" key="2">
    <source>
        <dbReference type="Pfam" id="PF11331"/>
    </source>
</evidence>
<evidence type="ECO:0000259" key="3">
    <source>
        <dbReference type="Pfam" id="PF22910"/>
    </source>
</evidence>
<keyword evidence="5" id="KW-1185">Reference proteome</keyword>
<evidence type="ECO:0000313" key="5">
    <source>
        <dbReference type="Proteomes" id="UP000325081"/>
    </source>
</evidence>
<dbReference type="OrthoDB" id="2020426at2759"/>
<evidence type="ECO:0000256" key="1">
    <source>
        <dbReference type="SAM" id="MobiDB-lite"/>
    </source>
</evidence>
<feature type="region of interest" description="Disordered" evidence="1">
    <location>
        <begin position="96"/>
        <end position="116"/>
    </location>
</feature>
<evidence type="ECO:0000313" key="4">
    <source>
        <dbReference type="EMBL" id="GER30287.1"/>
    </source>
</evidence>